<dbReference type="Gene3D" id="3.30.70.940">
    <property type="entry name" value="NusG, N-terminal domain"/>
    <property type="match status" value="1"/>
</dbReference>
<dbReference type="GO" id="GO:0003735">
    <property type="term" value="F:structural constituent of ribosome"/>
    <property type="evidence" value="ECO:0007669"/>
    <property type="project" value="InterPro"/>
</dbReference>
<keyword evidence="1 5" id="KW-0806">Transcription termination</keyword>
<feature type="domain" description="NusG-like N-terminal" evidence="8">
    <location>
        <begin position="1"/>
        <end position="117"/>
    </location>
</feature>
<dbReference type="SUPFAM" id="SSF82679">
    <property type="entry name" value="N-utilization substance G protein NusG, N-terminal domain"/>
    <property type="match status" value="1"/>
</dbReference>
<dbReference type="GO" id="GO:0032784">
    <property type="term" value="P:regulation of DNA-templated transcription elongation"/>
    <property type="evidence" value="ECO:0007669"/>
    <property type="project" value="InterPro"/>
</dbReference>
<dbReference type="PRINTS" id="PR00338">
    <property type="entry name" value="NUSGTNSCPFCT"/>
</dbReference>
<sequence length="180" mass="20604">MKRWYIVTTYSGYENSVKQDLERRRESMNMTDLIYQVLVPEEIKEVVDKKGKKKEKVEKLFPGYVFVEMEVEDEMDEDAWFMVRNTPKVTGFLGSSGGGTKPVAVPKDEMDAILEKLGMIQKPVFDIYVGDKIEVAEGSFKGTIGEVSAVNQEKEVVTILIEIFGRMTPMEFPFNQVKKL</sequence>
<name>A0A397R2X5_9MOLU</name>
<dbReference type="InterPro" id="IPR001062">
    <property type="entry name" value="Transcrpt_antiterm_NusG"/>
</dbReference>
<dbReference type="GO" id="GO:0006354">
    <property type="term" value="P:DNA-templated transcription elongation"/>
    <property type="evidence" value="ECO:0007669"/>
    <property type="project" value="UniProtKB-UniRule"/>
</dbReference>
<dbReference type="OrthoDB" id="9809075at2"/>
<dbReference type="CDD" id="cd09891">
    <property type="entry name" value="NGN_Bact_1"/>
    <property type="match status" value="1"/>
</dbReference>
<evidence type="ECO:0000256" key="4">
    <source>
        <dbReference type="ARBA" id="ARBA00023163"/>
    </source>
</evidence>
<dbReference type="InterPro" id="IPR047050">
    <property type="entry name" value="NGN"/>
</dbReference>
<dbReference type="PANTHER" id="PTHR30265:SF2">
    <property type="entry name" value="TRANSCRIPTION TERMINATION_ANTITERMINATION PROTEIN NUSG"/>
    <property type="match status" value="1"/>
</dbReference>
<dbReference type="GO" id="GO:0006353">
    <property type="term" value="P:DNA-templated transcription termination"/>
    <property type="evidence" value="ECO:0007669"/>
    <property type="project" value="UniProtKB-UniRule"/>
</dbReference>
<dbReference type="EMBL" id="QXEV01000040">
    <property type="protein sequence ID" value="RIA64771.1"/>
    <property type="molecule type" value="Genomic_DNA"/>
</dbReference>
<dbReference type="GO" id="GO:0006412">
    <property type="term" value="P:translation"/>
    <property type="evidence" value="ECO:0007669"/>
    <property type="project" value="InterPro"/>
</dbReference>
<dbReference type="PROSITE" id="PS01108">
    <property type="entry name" value="RIBOSOMAL_L24"/>
    <property type="match status" value="1"/>
</dbReference>
<dbReference type="RefSeq" id="WP_119016978.1">
    <property type="nucleotide sequence ID" value="NZ_QXEV01000040.1"/>
</dbReference>
<reference evidence="9 10" key="1">
    <citation type="submission" date="2018-08" db="EMBL/GenBank/DDBJ databases">
        <title>Genomic Encyclopedia of Archaeal and Bacterial Type Strains, Phase II (KMG-II): from individual species to whole genera.</title>
        <authorList>
            <person name="Goeker M."/>
        </authorList>
    </citation>
    <scope>NUCLEOTIDE SEQUENCE [LARGE SCALE GENOMIC DNA]</scope>
    <source>
        <strain evidence="9 10">ATCC 27112</strain>
    </source>
</reference>
<dbReference type="InterPro" id="IPR014722">
    <property type="entry name" value="Rib_uL2_dom2"/>
</dbReference>
<dbReference type="Pfam" id="PF02357">
    <property type="entry name" value="NusG"/>
    <property type="match status" value="1"/>
</dbReference>
<comment type="similarity">
    <text evidence="5 7">Belongs to the NusG family.</text>
</comment>
<dbReference type="NCBIfam" id="TIGR00922">
    <property type="entry name" value="nusG"/>
    <property type="match status" value="1"/>
</dbReference>
<comment type="caution">
    <text evidence="9">The sequence shown here is derived from an EMBL/GenBank/DDBJ whole genome shotgun (WGS) entry which is preliminary data.</text>
</comment>
<dbReference type="CDD" id="cd06091">
    <property type="entry name" value="KOW_NusG"/>
    <property type="match status" value="1"/>
</dbReference>
<dbReference type="SUPFAM" id="SSF50104">
    <property type="entry name" value="Translation proteins SH3-like domain"/>
    <property type="match status" value="1"/>
</dbReference>
<evidence type="ECO:0000256" key="1">
    <source>
        <dbReference type="ARBA" id="ARBA00022472"/>
    </source>
</evidence>
<dbReference type="Gene3D" id="2.30.30.30">
    <property type="match status" value="1"/>
</dbReference>
<evidence type="ECO:0000313" key="10">
    <source>
        <dbReference type="Proteomes" id="UP000266506"/>
    </source>
</evidence>
<accession>A0A397R2X5</accession>
<keyword evidence="10" id="KW-1185">Reference proteome</keyword>
<dbReference type="FunCoup" id="A0A397R2X5">
    <property type="interactions" value="353"/>
</dbReference>
<dbReference type="InterPro" id="IPR005825">
    <property type="entry name" value="Ribosomal_uL24_CS"/>
</dbReference>
<evidence type="ECO:0000256" key="2">
    <source>
        <dbReference type="ARBA" id="ARBA00022814"/>
    </source>
</evidence>
<evidence type="ECO:0000256" key="7">
    <source>
        <dbReference type="RuleBase" id="RU000538"/>
    </source>
</evidence>
<dbReference type="InterPro" id="IPR008991">
    <property type="entry name" value="Translation_prot_SH3-like_sf"/>
</dbReference>
<dbReference type="GO" id="GO:0005829">
    <property type="term" value="C:cytosol"/>
    <property type="evidence" value="ECO:0007669"/>
    <property type="project" value="TreeGrafter"/>
</dbReference>
<comment type="function">
    <text evidence="5 7">Participates in transcription elongation, termination and antitermination.</text>
</comment>
<protein>
    <recommendedName>
        <fullName evidence="5 6">Transcription termination/antitermination protein NusG</fullName>
    </recommendedName>
</protein>
<evidence type="ECO:0000313" key="9">
    <source>
        <dbReference type="EMBL" id="RIA64771.1"/>
    </source>
</evidence>
<dbReference type="PANTHER" id="PTHR30265">
    <property type="entry name" value="RHO-INTERACTING TRANSCRIPTION TERMINATION FACTOR NUSG"/>
    <property type="match status" value="1"/>
</dbReference>
<dbReference type="HAMAP" id="MF_00948">
    <property type="entry name" value="NusG"/>
    <property type="match status" value="1"/>
</dbReference>
<evidence type="ECO:0000256" key="6">
    <source>
        <dbReference type="NCBIfam" id="TIGR00922"/>
    </source>
</evidence>
<evidence type="ECO:0000256" key="3">
    <source>
        <dbReference type="ARBA" id="ARBA00023015"/>
    </source>
</evidence>
<keyword evidence="4 5" id="KW-0804">Transcription</keyword>
<dbReference type="InParanoid" id="A0A397R2X5"/>
<dbReference type="AlphaFoldDB" id="A0A397R2X5"/>
<evidence type="ECO:0000259" key="8">
    <source>
        <dbReference type="SMART" id="SM00738"/>
    </source>
</evidence>
<organism evidence="9 10">
    <name type="scientific">Anaeroplasma bactoclasticum</name>
    <dbReference type="NCBI Taxonomy" id="2088"/>
    <lineage>
        <taxon>Bacteria</taxon>
        <taxon>Bacillati</taxon>
        <taxon>Mycoplasmatota</taxon>
        <taxon>Mollicutes</taxon>
        <taxon>Anaeroplasmatales</taxon>
        <taxon>Anaeroplasmataceae</taxon>
        <taxon>Anaeroplasma</taxon>
    </lineage>
</organism>
<dbReference type="GO" id="GO:0031564">
    <property type="term" value="P:transcription antitermination"/>
    <property type="evidence" value="ECO:0007669"/>
    <property type="project" value="UniProtKB-UniRule"/>
</dbReference>
<keyword evidence="2 5" id="KW-0889">Transcription antitermination</keyword>
<dbReference type="InterPro" id="IPR036735">
    <property type="entry name" value="NGN_dom_sf"/>
</dbReference>
<proteinExistence type="inferred from homology"/>
<dbReference type="SMART" id="SM00738">
    <property type="entry name" value="NGN"/>
    <property type="match status" value="1"/>
</dbReference>
<dbReference type="Proteomes" id="UP000266506">
    <property type="component" value="Unassembled WGS sequence"/>
</dbReference>
<evidence type="ECO:0000256" key="5">
    <source>
        <dbReference type="HAMAP-Rule" id="MF_00948"/>
    </source>
</evidence>
<dbReference type="InterPro" id="IPR006645">
    <property type="entry name" value="NGN-like_dom"/>
</dbReference>
<gene>
    <name evidence="5" type="primary">nusG</name>
    <name evidence="9" type="ORF">EI71_01926</name>
</gene>
<dbReference type="InterPro" id="IPR043425">
    <property type="entry name" value="NusG-like"/>
</dbReference>
<dbReference type="GO" id="GO:0005840">
    <property type="term" value="C:ribosome"/>
    <property type="evidence" value="ECO:0007669"/>
    <property type="project" value="InterPro"/>
</dbReference>
<keyword evidence="3 5" id="KW-0805">Transcription regulation</keyword>